<evidence type="ECO:0000256" key="1">
    <source>
        <dbReference type="ARBA" id="ARBA00005466"/>
    </source>
</evidence>
<dbReference type="PANTHER" id="PTHR42973">
    <property type="entry name" value="BINDING OXIDOREDUCTASE, PUTATIVE (AFU_ORTHOLOGUE AFUA_1G17690)-RELATED"/>
    <property type="match status" value="1"/>
</dbReference>
<evidence type="ECO:0000256" key="4">
    <source>
        <dbReference type="ARBA" id="ARBA00023002"/>
    </source>
</evidence>
<dbReference type="AlphaFoldDB" id="A0A2S6CGH1"/>
<evidence type="ECO:0000256" key="5">
    <source>
        <dbReference type="SAM" id="SignalP"/>
    </source>
</evidence>
<dbReference type="InterPro" id="IPR036318">
    <property type="entry name" value="FAD-bd_PCMH-like_sf"/>
</dbReference>
<dbReference type="GO" id="GO:0016491">
    <property type="term" value="F:oxidoreductase activity"/>
    <property type="evidence" value="ECO:0007669"/>
    <property type="project" value="UniProtKB-KW"/>
</dbReference>
<gene>
    <name evidence="7" type="ORF">CBER1_08513</name>
</gene>
<comment type="similarity">
    <text evidence="1">Belongs to the oxygen-dependent FAD-linked oxidoreductase family.</text>
</comment>
<dbReference type="Gene3D" id="3.30.43.10">
    <property type="entry name" value="Uridine Diphospho-n-acetylenolpyruvylglucosamine Reductase, domain 2"/>
    <property type="match status" value="1"/>
</dbReference>
<comment type="caution">
    <text evidence="7">The sequence shown here is derived from an EMBL/GenBank/DDBJ whole genome shotgun (WGS) entry which is preliminary data.</text>
</comment>
<dbReference type="PANTHER" id="PTHR42973:SF13">
    <property type="entry name" value="FAD-BINDING PCMH-TYPE DOMAIN-CONTAINING PROTEIN"/>
    <property type="match status" value="1"/>
</dbReference>
<dbReference type="InterPro" id="IPR016166">
    <property type="entry name" value="FAD-bd_PCMH"/>
</dbReference>
<dbReference type="PROSITE" id="PS51387">
    <property type="entry name" value="FAD_PCMH"/>
    <property type="match status" value="1"/>
</dbReference>
<dbReference type="InterPro" id="IPR016169">
    <property type="entry name" value="FAD-bd_PCMH_sub2"/>
</dbReference>
<keyword evidence="3" id="KW-0274">FAD</keyword>
<organism evidence="7 8">
    <name type="scientific">Cercospora berteroae</name>
    <dbReference type="NCBI Taxonomy" id="357750"/>
    <lineage>
        <taxon>Eukaryota</taxon>
        <taxon>Fungi</taxon>
        <taxon>Dikarya</taxon>
        <taxon>Ascomycota</taxon>
        <taxon>Pezizomycotina</taxon>
        <taxon>Dothideomycetes</taxon>
        <taxon>Dothideomycetidae</taxon>
        <taxon>Mycosphaerellales</taxon>
        <taxon>Mycosphaerellaceae</taxon>
        <taxon>Cercospora</taxon>
    </lineage>
</organism>
<evidence type="ECO:0000256" key="3">
    <source>
        <dbReference type="ARBA" id="ARBA00022827"/>
    </source>
</evidence>
<name>A0A2S6CGH1_9PEZI</name>
<dbReference type="Proteomes" id="UP000237631">
    <property type="component" value="Unassembled WGS sequence"/>
</dbReference>
<keyword evidence="8" id="KW-1185">Reference proteome</keyword>
<reference evidence="8" key="1">
    <citation type="journal article" date="2017" name="bioRxiv">
        <title>Conservation of a gene cluster reveals novel cercosporin biosynthetic mechanisms and extends production to the genus Colletotrichum.</title>
        <authorList>
            <person name="de Jonge R."/>
            <person name="Ebert M.K."/>
            <person name="Huitt-Roehl C.R."/>
            <person name="Pal P."/>
            <person name="Suttle J.C."/>
            <person name="Spanner R.E."/>
            <person name="Neubauer J.D."/>
            <person name="Jurick W.M.II."/>
            <person name="Stott K.A."/>
            <person name="Secor G.A."/>
            <person name="Thomma B.P.H.J."/>
            <person name="Van de Peer Y."/>
            <person name="Townsend C.A."/>
            <person name="Bolton M.D."/>
        </authorList>
    </citation>
    <scope>NUCLEOTIDE SEQUENCE [LARGE SCALE GENOMIC DNA]</scope>
    <source>
        <strain evidence="8">CBS538.71</strain>
    </source>
</reference>
<keyword evidence="5" id="KW-0732">Signal</keyword>
<evidence type="ECO:0000259" key="6">
    <source>
        <dbReference type="PROSITE" id="PS51387"/>
    </source>
</evidence>
<dbReference type="InterPro" id="IPR006094">
    <property type="entry name" value="Oxid_FAD_bind_N"/>
</dbReference>
<evidence type="ECO:0000256" key="2">
    <source>
        <dbReference type="ARBA" id="ARBA00022630"/>
    </source>
</evidence>
<dbReference type="OrthoDB" id="2151789at2759"/>
<feature type="chain" id="PRO_5015466044" description="FAD-binding PCMH-type domain-containing protein" evidence="5">
    <location>
        <begin position="17"/>
        <end position="483"/>
    </location>
</feature>
<evidence type="ECO:0000313" key="7">
    <source>
        <dbReference type="EMBL" id="PPJ58840.1"/>
    </source>
</evidence>
<feature type="signal peptide" evidence="5">
    <location>
        <begin position="1"/>
        <end position="16"/>
    </location>
</feature>
<keyword evidence="4" id="KW-0560">Oxidoreductase</keyword>
<sequence>MVRLGLCFGLVASLQASLLAAQAANSTAIKQACDDIDAQFSDASDVLTFRGIRFYQAIDHWMESSDQTPRCVVQPATAQDLSTAMRIIGERRVPFAVMSGGHTSNPGFSSTIGVHISLAKLNEVSLSQDGSFVRVGFGNKWLDVYKKLEGTGRNVVGGRVPGPGVGGFTLGGGYSWKTNLYGLTVDTIKSFTLVCPNGTIATVDQSRPDLFFALRGGLNRFGVVADAELYTHSQVPLIYGGTRLYDSTQVDKIVNATYEFERTNTDPKATVITSILGTTATTQFFYDGPGKPASFAVFDGIRTLLLDTVKTQSFSDFVASIPAEIRDVSNFRGTWETFSTTKTTLRFLKEVQAEAKRLSKLLRAPTGMNLAVDAYIPGMYGQHAAADTSYPHSESQLPVLLDVAWAFSGDDEFWRRQVRQSRDALVKVAQEEGILHPISYSNYAQGTTPAQELYGSTNAARLARIRNEVDPQRIMDLTGGYVI</sequence>
<dbReference type="Gene3D" id="3.30.465.10">
    <property type="match status" value="1"/>
</dbReference>
<dbReference type="Pfam" id="PF01565">
    <property type="entry name" value="FAD_binding_4"/>
    <property type="match status" value="1"/>
</dbReference>
<dbReference type="SUPFAM" id="SSF56176">
    <property type="entry name" value="FAD-binding/transporter-associated domain-like"/>
    <property type="match status" value="1"/>
</dbReference>
<dbReference type="STRING" id="357750.A0A2S6CGH1"/>
<accession>A0A2S6CGH1</accession>
<dbReference type="Gene3D" id="3.40.462.20">
    <property type="match status" value="1"/>
</dbReference>
<dbReference type="InterPro" id="IPR050416">
    <property type="entry name" value="FAD-linked_Oxidoreductase"/>
</dbReference>
<dbReference type="InterPro" id="IPR016167">
    <property type="entry name" value="FAD-bd_PCMH_sub1"/>
</dbReference>
<dbReference type="GO" id="GO:0071949">
    <property type="term" value="F:FAD binding"/>
    <property type="evidence" value="ECO:0007669"/>
    <property type="project" value="InterPro"/>
</dbReference>
<protein>
    <recommendedName>
        <fullName evidence="6">FAD-binding PCMH-type domain-containing protein</fullName>
    </recommendedName>
</protein>
<dbReference type="EMBL" id="PNEN01000443">
    <property type="protein sequence ID" value="PPJ58840.1"/>
    <property type="molecule type" value="Genomic_DNA"/>
</dbReference>
<feature type="domain" description="FAD-binding PCMH-type" evidence="6">
    <location>
        <begin position="65"/>
        <end position="234"/>
    </location>
</feature>
<proteinExistence type="inferred from homology"/>
<evidence type="ECO:0000313" key="8">
    <source>
        <dbReference type="Proteomes" id="UP000237631"/>
    </source>
</evidence>
<keyword evidence="2" id="KW-0285">Flavoprotein</keyword>